<evidence type="ECO:0000256" key="1">
    <source>
        <dbReference type="SAM" id="MobiDB-lite"/>
    </source>
</evidence>
<feature type="compositionally biased region" description="Basic residues" evidence="1">
    <location>
        <begin position="25"/>
        <end position="35"/>
    </location>
</feature>
<feature type="compositionally biased region" description="Acidic residues" evidence="1">
    <location>
        <begin position="52"/>
        <end position="62"/>
    </location>
</feature>
<accession>A0A0C3GL28</accession>
<feature type="region of interest" description="Disordered" evidence="1">
    <location>
        <begin position="1"/>
        <end position="71"/>
    </location>
</feature>
<keyword evidence="3" id="KW-1185">Reference proteome</keyword>
<evidence type="ECO:0000313" key="2">
    <source>
        <dbReference type="EMBL" id="KIM92284.1"/>
    </source>
</evidence>
<name>A0A0C3GL28_PILCF</name>
<reference evidence="2 3" key="1">
    <citation type="submission" date="2014-04" db="EMBL/GenBank/DDBJ databases">
        <authorList>
            <consortium name="DOE Joint Genome Institute"/>
            <person name="Kuo A."/>
            <person name="Tarkka M."/>
            <person name="Buscot F."/>
            <person name="Kohler A."/>
            <person name="Nagy L.G."/>
            <person name="Floudas D."/>
            <person name="Copeland A."/>
            <person name="Barry K.W."/>
            <person name="Cichocki N."/>
            <person name="Veneault-Fourrey C."/>
            <person name="LaButti K."/>
            <person name="Lindquist E.A."/>
            <person name="Lipzen A."/>
            <person name="Lundell T."/>
            <person name="Morin E."/>
            <person name="Murat C."/>
            <person name="Sun H."/>
            <person name="Tunlid A."/>
            <person name="Henrissat B."/>
            <person name="Grigoriev I.V."/>
            <person name="Hibbett D.S."/>
            <person name="Martin F."/>
            <person name="Nordberg H.P."/>
            <person name="Cantor M.N."/>
            <person name="Hua S.X."/>
        </authorList>
    </citation>
    <scope>NUCLEOTIDE SEQUENCE [LARGE SCALE GENOMIC DNA]</scope>
    <source>
        <strain evidence="2 3">F 1598</strain>
    </source>
</reference>
<dbReference type="AlphaFoldDB" id="A0A0C3GL28"/>
<dbReference type="InParanoid" id="A0A0C3GL28"/>
<proteinExistence type="predicted"/>
<gene>
    <name evidence="2" type="ORF">PILCRDRAFT_350</name>
</gene>
<evidence type="ECO:0000313" key="3">
    <source>
        <dbReference type="Proteomes" id="UP000054166"/>
    </source>
</evidence>
<dbReference type="EMBL" id="KN832970">
    <property type="protein sequence ID" value="KIM92284.1"/>
    <property type="molecule type" value="Genomic_DNA"/>
</dbReference>
<feature type="compositionally biased region" description="Low complexity" evidence="1">
    <location>
        <begin position="36"/>
        <end position="51"/>
    </location>
</feature>
<dbReference type="Proteomes" id="UP000054166">
    <property type="component" value="Unassembled WGS sequence"/>
</dbReference>
<dbReference type="HOGENOM" id="CLU_1019805_0_0_1"/>
<reference evidence="3" key="2">
    <citation type="submission" date="2015-01" db="EMBL/GenBank/DDBJ databases">
        <title>Evolutionary Origins and Diversification of the Mycorrhizal Mutualists.</title>
        <authorList>
            <consortium name="DOE Joint Genome Institute"/>
            <consortium name="Mycorrhizal Genomics Consortium"/>
            <person name="Kohler A."/>
            <person name="Kuo A."/>
            <person name="Nagy L.G."/>
            <person name="Floudas D."/>
            <person name="Copeland A."/>
            <person name="Barry K.W."/>
            <person name="Cichocki N."/>
            <person name="Veneault-Fourrey C."/>
            <person name="LaButti K."/>
            <person name="Lindquist E.A."/>
            <person name="Lipzen A."/>
            <person name="Lundell T."/>
            <person name="Morin E."/>
            <person name="Murat C."/>
            <person name="Riley R."/>
            <person name="Ohm R."/>
            <person name="Sun H."/>
            <person name="Tunlid A."/>
            <person name="Henrissat B."/>
            <person name="Grigoriev I.V."/>
            <person name="Hibbett D.S."/>
            <person name="Martin F."/>
        </authorList>
    </citation>
    <scope>NUCLEOTIDE SEQUENCE [LARGE SCALE GENOMIC DNA]</scope>
    <source>
        <strain evidence="3">F 1598</strain>
    </source>
</reference>
<sequence>MHERENSRMRKIARQMGQPNSPKHPQSKKKVRSRRLPVSPSSPEPSLSNENIFDDDRDDDNMLPELGNSEYLSGTEAFVERSSSPARETAAIPLGLPFTHTPLSRISAIGSSSIRSSVNKSYRPPLATIYPSTPVPSTTSCTDNVTHTLVGHVSSIAVLALLATIRYQVQQWCYGWGSPRRWSVPLATGLQAVILNNSLWAWEEELQVHVSAGRKLVDAMHGVMDGELPTEEWLYRDLWRQAIELLSILHEGIACLEAHIALVIPPASTRIGA</sequence>
<organism evidence="2 3">
    <name type="scientific">Piloderma croceum (strain F 1598)</name>
    <dbReference type="NCBI Taxonomy" id="765440"/>
    <lineage>
        <taxon>Eukaryota</taxon>
        <taxon>Fungi</taxon>
        <taxon>Dikarya</taxon>
        <taxon>Basidiomycota</taxon>
        <taxon>Agaricomycotina</taxon>
        <taxon>Agaricomycetes</taxon>
        <taxon>Agaricomycetidae</taxon>
        <taxon>Atheliales</taxon>
        <taxon>Atheliaceae</taxon>
        <taxon>Piloderma</taxon>
    </lineage>
</organism>
<protein>
    <submittedName>
        <fullName evidence="2">Uncharacterized protein</fullName>
    </submittedName>
</protein>